<gene>
    <name evidence="1" type="ORF">CEPIT_LOCUS27874</name>
</gene>
<comment type="caution">
    <text evidence="1">The sequence shown here is derived from an EMBL/GenBank/DDBJ whole genome shotgun (WGS) entry which is preliminary data.</text>
</comment>
<reference evidence="1" key="1">
    <citation type="submission" date="2022-07" db="EMBL/GenBank/DDBJ databases">
        <authorList>
            <person name="Macas J."/>
            <person name="Novak P."/>
            <person name="Neumann P."/>
        </authorList>
    </citation>
    <scope>NUCLEOTIDE SEQUENCE</scope>
</reference>
<accession>A0AAV0EUF7</accession>
<dbReference type="EMBL" id="CAMAPF010000945">
    <property type="protein sequence ID" value="CAH9126870.1"/>
    <property type="molecule type" value="Genomic_DNA"/>
</dbReference>
<name>A0AAV0EUF7_9ASTE</name>
<organism evidence="1 2">
    <name type="scientific">Cuscuta epithymum</name>
    <dbReference type="NCBI Taxonomy" id="186058"/>
    <lineage>
        <taxon>Eukaryota</taxon>
        <taxon>Viridiplantae</taxon>
        <taxon>Streptophyta</taxon>
        <taxon>Embryophyta</taxon>
        <taxon>Tracheophyta</taxon>
        <taxon>Spermatophyta</taxon>
        <taxon>Magnoliopsida</taxon>
        <taxon>eudicotyledons</taxon>
        <taxon>Gunneridae</taxon>
        <taxon>Pentapetalae</taxon>
        <taxon>asterids</taxon>
        <taxon>lamiids</taxon>
        <taxon>Solanales</taxon>
        <taxon>Convolvulaceae</taxon>
        <taxon>Cuscuteae</taxon>
        <taxon>Cuscuta</taxon>
        <taxon>Cuscuta subgen. Cuscuta</taxon>
    </lineage>
</organism>
<protein>
    <submittedName>
        <fullName evidence="1">Uncharacterized protein</fullName>
    </submittedName>
</protein>
<sequence length="189" mass="21624">MAPQNAEEFDFSIESKNFHFKIIDSTICISETKCGLTSVVNLDIAGVNCLKDSILKILFERWFWRFELNKSLIVLYDANSYGVFIRIVEKGGDSLFIPEGWNGHGINFFLTGITRAIMLMNAYISKKLTIEEESGEIFSITMGSNNNLDFIPFNEDYHSYETMISISGVLLQTDIEHLDSFEYLISLWV</sequence>
<dbReference type="Proteomes" id="UP001152523">
    <property type="component" value="Unassembled WGS sequence"/>
</dbReference>
<proteinExistence type="predicted"/>
<keyword evidence="2" id="KW-1185">Reference proteome</keyword>
<evidence type="ECO:0000313" key="1">
    <source>
        <dbReference type="EMBL" id="CAH9126870.1"/>
    </source>
</evidence>
<evidence type="ECO:0000313" key="2">
    <source>
        <dbReference type="Proteomes" id="UP001152523"/>
    </source>
</evidence>
<dbReference type="AlphaFoldDB" id="A0AAV0EUF7"/>